<dbReference type="Proteomes" id="UP001253595">
    <property type="component" value="Unassembled WGS sequence"/>
</dbReference>
<dbReference type="InterPro" id="IPR001387">
    <property type="entry name" value="Cro/C1-type_HTH"/>
</dbReference>
<dbReference type="SUPFAM" id="SSF47413">
    <property type="entry name" value="lambda repressor-like DNA-binding domains"/>
    <property type="match status" value="1"/>
</dbReference>
<gene>
    <name evidence="3" type="ORF">J2X05_003986</name>
</gene>
<dbReference type="EMBL" id="JAVDVX010000009">
    <property type="protein sequence ID" value="MDR7091948.1"/>
    <property type="molecule type" value="Genomic_DNA"/>
</dbReference>
<dbReference type="SMART" id="SM00530">
    <property type="entry name" value="HTH_XRE"/>
    <property type="match status" value="1"/>
</dbReference>
<evidence type="ECO:0000259" key="2">
    <source>
        <dbReference type="PROSITE" id="PS50943"/>
    </source>
</evidence>
<protein>
    <submittedName>
        <fullName evidence="3">Transcriptional regulator with XRE-family HTH domain</fullName>
    </submittedName>
</protein>
<evidence type="ECO:0000256" key="1">
    <source>
        <dbReference type="SAM" id="Phobius"/>
    </source>
</evidence>
<dbReference type="CDD" id="cd00093">
    <property type="entry name" value="HTH_XRE"/>
    <property type="match status" value="1"/>
</dbReference>
<proteinExistence type="predicted"/>
<organism evidence="3 4">
    <name type="scientific">Cellvibrio fibrivorans</name>
    <dbReference type="NCBI Taxonomy" id="126350"/>
    <lineage>
        <taxon>Bacteria</taxon>
        <taxon>Pseudomonadati</taxon>
        <taxon>Pseudomonadota</taxon>
        <taxon>Gammaproteobacteria</taxon>
        <taxon>Cellvibrionales</taxon>
        <taxon>Cellvibrionaceae</taxon>
        <taxon>Cellvibrio</taxon>
    </lineage>
</organism>
<dbReference type="RefSeq" id="WP_310075777.1">
    <property type="nucleotide sequence ID" value="NZ_JAVDVX010000009.1"/>
</dbReference>
<sequence length="205" mass="22649">MDMKINKEILRRERELRAWTQSHLAEVADLSMRTVQRIERTGDASMESAGALAAALNIDLAVLMAAPIASEETTPAKSRPYKLWGAIGVIGAVLVAAGWWSSAAAEQVMVSLSIEASGRVYSDMMLLNEIGKESEMKLDEQFRMLFTTNRQGEHLLVNAKIYNFVGGEYQLISSPGMLVEDQKSASMHVTFPDGQRVNLRLVADF</sequence>
<feature type="domain" description="HTH cro/C1-type" evidence="2">
    <location>
        <begin position="10"/>
        <end position="63"/>
    </location>
</feature>
<comment type="caution">
    <text evidence="3">The sequence shown here is derived from an EMBL/GenBank/DDBJ whole genome shotgun (WGS) entry which is preliminary data.</text>
</comment>
<dbReference type="PROSITE" id="PS50943">
    <property type="entry name" value="HTH_CROC1"/>
    <property type="match status" value="1"/>
</dbReference>
<feature type="transmembrane region" description="Helical" evidence="1">
    <location>
        <begin position="81"/>
        <end position="100"/>
    </location>
</feature>
<keyword evidence="1" id="KW-0472">Membrane</keyword>
<dbReference type="Gene3D" id="1.10.260.40">
    <property type="entry name" value="lambda repressor-like DNA-binding domains"/>
    <property type="match status" value="1"/>
</dbReference>
<reference evidence="3 4" key="1">
    <citation type="submission" date="2023-07" db="EMBL/GenBank/DDBJ databases">
        <title>Sorghum-associated microbial communities from plants grown in Nebraska, USA.</title>
        <authorList>
            <person name="Schachtman D."/>
        </authorList>
    </citation>
    <scope>NUCLEOTIDE SEQUENCE [LARGE SCALE GENOMIC DNA]</scope>
    <source>
        <strain evidence="3 4">BE190</strain>
    </source>
</reference>
<keyword evidence="4" id="KW-1185">Reference proteome</keyword>
<keyword evidence="1" id="KW-0812">Transmembrane</keyword>
<evidence type="ECO:0000313" key="4">
    <source>
        <dbReference type="Proteomes" id="UP001253595"/>
    </source>
</evidence>
<accession>A0ABU1V3R9</accession>
<evidence type="ECO:0000313" key="3">
    <source>
        <dbReference type="EMBL" id="MDR7091948.1"/>
    </source>
</evidence>
<dbReference type="InterPro" id="IPR010982">
    <property type="entry name" value="Lambda_DNA-bd_dom_sf"/>
</dbReference>
<keyword evidence="1" id="KW-1133">Transmembrane helix</keyword>
<name>A0ABU1V3R9_9GAMM</name>
<dbReference type="Pfam" id="PF01381">
    <property type="entry name" value="HTH_3"/>
    <property type="match status" value="1"/>
</dbReference>